<keyword evidence="1" id="KW-0472">Membrane</keyword>
<proteinExistence type="predicted"/>
<accession>A0A1G6CL78</accession>
<dbReference type="InterPro" id="IPR008875">
    <property type="entry name" value="TraX"/>
</dbReference>
<name>A0A1G6CL78_EUBOX</name>
<dbReference type="Proteomes" id="UP000199228">
    <property type="component" value="Unassembled WGS sequence"/>
</dbReference>
<keyword evidence="1" id="KW-1133">Transmembrane helix</keyword>
<gene>
    <name evidence="2" type="ORF">SAMN02910417_02500</name>
</gene>
<feature type="transmembrane region" description="Helical" evidence="1">
    <location>
        <begin position="231"/>
        <end position="250"/>
    </location>
</feature>
<feature type="transmembrane region" description="Helical" evidence="1">
    <location>
        <begin position="95"/>
        <end position="114"/>
    </location>
</feature>
<reference evidence="2 3" key="1">
    <citation type="submission" date="2016-10" db="EMBL/GenBank/DDBJ databases">
        <authorList>
            <person name="de Groot N.N."/>
        </authorList>
    </citation>
    <scope>NUCLEOTIDE SEQUENCE [LARGE SCALE GENOMIC DNA]</scope>
    <source>
        <strain evidence="2 3">DSM 3217</strain>
    </source>
</reference>
<protein>
    <submittedName>
        <fullName evidence="2">TraX protein</fullName>
    </submittedName>
</protein>
<feature type="transmembrane region" description="Helical" evidence="1">
    <location>
        <begin position="171"/>
        <end position="188"/>
    </location>
</feature>
<feature type="transmembrane region" description="Helical" evidence="1">
    <location>
        <begin position="195"/>
        <end position="219"/>
    </location>
</feature>
<evidence type="ECO:0000313" key="2">
    <source>
        <dbReference type="EMBL" id="SDB33644.1"/>
    </source>
</evidence>
<dbReference type="EMBL" id="FMXR01000021">
    <property type="protein sequence ID" value="SDB33644.1"/>
    <property type="molecule type" value="Genomic_DNA"/>
</dbReference>
<keyword evidence="3" id="KW-1185">Reference proteome</keyword>
<dbReference type="RefSeq" id="WP_176762412.1">
    <property type="nucleotide sequence ID" value="NZ_FMXR01000021.1"/>
</dbReference>
<organism evidence="2 3">
    <name type="scientific">Eubacterium oxidoreducens</name>
    <dbReference type="NCBI Taxonomy" id="1732"/>
    <lineage>
        <taxon>Bacteria</taxon>
        <taxon>Bacillati</taxon>
        <taxon>Bacillota</taxon>
        <taxon>Clostridia</taxon>
        <taxon>Eubacteriales</taxon>
        <taxon>Eubacteriaceae</taxon>
        <taxon>Eubacterium</taxon>
    </lineage>
</organism>
<feature type="transmembrane region" description="Helical" evidence="1">
    <location>
        <begin position="61"/>
        <end position="83"/>
    </location>
</feature>
<feature type="transmembrane region" description="Helical" evidence="1">
    <location>
        <begin position="126"/>
        <end position="143"/>
    </location>
</feature>
<evidence type="ECO:0000256" key="1">
    <source>
        <dbReference type="SAM" id="Phobius"/>
    </source>
</evidence>
<dbReference type="STRING" id="1732.SAMN02910417_02500"/>
<feature type="transmembrane region" description="Helical" evidence="1">
    <location>
        <begin position="21"/>
        <end position="41"/>
    </location>
</feature>
<sequence>MNWLLQGQVYKGKRFQGFSASVLKLFAIICMLLDHIGASYIEEGIYSISDTLSQQQLEHWIMLDSMLRIIGRVTFPIMAFFIVEGLFKTRNVRNYILRLGVFAFISEIPFDLAIENSLLDFEHQNIFFTLVIGLMAIAIAQKLSQELFLARLVPIVIAMIVAYALKTDYGAEGIAVIALMYAFYQIRLSKEAIGAIYIATEIARPQIAVGSAIYAVLMFFYNGKRGFNMKYLFYVFYPAHLLILGMILRVKF</sequence>
<feature type="transmembrane region" description="Helical" evidence="1">
    <location>
        <begin position="148"/>
        <end position="165"/>
    </location>
</feature>
<dbReference type="Pfam" id="PF05857">
    <property type="entry name" value="TraX"/>
    <property type="match status" value="1"/>
</dbReference>
<keyword evidence="1" id="KW-0812">Transmembrane</keyword>
<evidence type="ECO:0000313" key="3">
    <source>
        <dbReference type="Proteomes" id="UP000199228"/>
    </source>
</evidence>
<dbReference type="AlphaFoldDB" id="A0A1G6CL78"/>